<dbReference type="Pfam" id="PF12796">
    <property type="entry name" value="Ank_2"/>
    <property type="match status" value="1"/>
</dbReference>
<dbReference type="Pfam" id="PF13606">
    <property type="entry name" value="Ank_3"/>
    <property type="match status" value="1"/>
</dbReference>
<dbReference type="InterPro" id="IPR036770">
    <property type="entry name" value="Ankyrin_rpt-contain_sf"/>
</dbReference>
<keyword evidence="2 3" id="KW-0040">ANK repeat</keyword>
<protein>
    <submittedName>
        <fullName evidence="4">Uncharacterized protein</fullName>
    </submittedName>
</protein>
<organism evidence="4 5">
    <name type="scientific">Pythium oligandrum</name>
    <name type="common">Mycoparasitic fungus</name>
    <dbReference type="NCBI Taxonomy" id="41045"/>
    <lineage>
        <taxon>Eukaryota</taxon>
        <taxon>Sar</taxon>
        <taxon>Stramenopiles</taxon>
        <taxon>Oomycota</taxon>
        <taxon>Peronosporomycetes</taxon>
        <taxon>Pythiales</taxon>
        <taxon>Pythiaceae</taxon>
        <taxon>Pythium</taxon>
    </lineage>
</organism>
<dbReference type="PROSITE" id="PS50088">
    <property type="entry name" value="ANK_REPEAT"/>
    <property type="match status" value="1"/>
</dbReference>
<keyword evidence="5" id="KW-1185">Reference proteome</keyword>
<accession>A0A8K1CRM9</accession>
<feature type="repeat" description="ANK" evidence="3">
    <location>
        <begin position="114"/>
        <end position="146"/>
    </location>
</feature>
<dbReference type="Proteomes" id="UP000794436">
    <property type="component" value="Unassembled WGS sequence"/>
</dbReference>
<reference evidence="4" key="1">
    <citation type="submission" date="2019-03" db="EMBL/GenBank/DDBJ databases">
        <title>Long read genome sequence of the mycoparasitic Pythium oligandrum ATCC 38472 isolated from sugarbeet rhizosphere.</title>
        <authorList>
            <person name="Gaulin E."/>
        </authorList>
    </citation>
    <scope>NUCLEOTIDE SEQUENCE</scope>
    <source>
        <strain evidence="4">ATCC 38472_TT</strain>
    </source>
</reference>
<gene>
    <name evidence="4" type="ORF">Poli38472_006024</name>
</gene>
<dbReference type="SMART" id="SM00248">
    <property type="entry name" value="ANK"/>
    <property type="match status" value="3"/>
</dbReference>
<dbReference type="SUPFAM" id="SSF48403">
    <property type="entry name" value="Ankyrin repeat"/>
    <property type="match status" value="1"/>
</dbReference>
<sequence>MDVSALEQASSNEKSIALEAEWKRLVLTNGTTLTQRAFLAREARGNLSRVDSVFGIDDQHFLDKRSHDSRLPVAQFSGNALPLQRAVEMGSMATLVDFVHTNDVEKVNTFHNAHGETLLHTAVLHQHLDLVRVLLQHGADPNVALPGNGVSESTLQSAAPRSENFRFSRMLQAAEATPVHYACAVGNLDILKLLLAASKRFKHTEPFVIRRPGSLLVWAITAGRPAIVEFLLRKDLEQRCFDEDGNNAFGIASLVLGEPNASDILKQILKLLIQNDNFDINHKNMHGLTAYDVAEELHVKELLALDRVSP</sequence>
<proteinExistence type="predicted"/>
<name>A0A8K1CRM9_PYTOL</name>
<evidence type="ECO:0000313" key="4">
    <source>
        <dbReference type="EMBL" id="TMW68556.1"/>
    </source>
</evidence>
<evidence type="ECO:0000313" key="5">
    <source>
        <dbReference type="Proteomes" id="UP000794436"/>
    </source>
</evidence>
<dbReference type="InterPro" id="IPR002110">
    <property type="entry name" value="Ankyrin_rpt"/>
</dbReference>
<comment type="caution">
    <text evidence="4">The sequence shown here is derived from an EMBL/GenBank/DDBJ whole genome shotgun (WGS) entry which is preliminary data.</text>
</comment>
<dbReference type="AlphaFoldDB" id="A0A8K1CRM9"/>
<evidence type="ECO:0000256" key="2">
    <source>
        <dbReference type="ARBA" id="ARBA00023043"/>
    </source>
</evidence>
<dbReference type="EMBL" id="SPLM01000002">
    <property type="protein sequence ID" value="TMW68556.1"/>
    <property type="molecule type" value="Genomic_DNA"/>
</dbReference>
<dbReference type="OrthoDB" id="194358at2759"/>
<evidence type="ECO:0000256" key="1">
    <source>
        <dbReference type="ARBA" id="ARBA00022737"/>
    </source>
</evidence>
<dbReference type="PANTHER" id="PTHR24134">
    <property type="entry name" value="ANKYRIN REPEAT-CONTAINING PROTEIN DDB_G0279043"/>
    <property type="match status" value="1"/>
</dbReference>
<evidence type="ECO:0000256" key="3">
    <source>
        <dbReference type="PROSITE-ProRule" id="PRU00023"/>
    </source>
</evidence>
<dbReference type="PROSITE" id="PS50297">
    <property type="entry name" value="ANK_REP_REGION"/>
    <property type="match status" value="1"/>
</dbReference>
<keyword evidence="1" id="KW-0677">Repeat</keyword>
<dbReference type="Gene3D" id="1.25.40.20">
    <property type="entry name" value="Ankyrin repeat-containing domain"/>
    <property type="match status" value="2"/>
</dbReference>
<dbReference type="PANTHER" id="PTHR24134:SF9">
    <property type="entry name" value="ANKYRIN REPEAT AND SOCS BOX PROTEIN 8"/>
    <property type="match status" value="1"/>
</dbReference>